<dbReference type="SUPFAM" id="SSF50978">
    <property type="entry name" value="WD40 repeat-like"/>
    <property type="match status" value="1"/>
</dbReference>
<protein>
    <submittedName>
        <fullName evidence="7">Uncharacterized protein</fullName>
    </submittedName>
</protein>
<evidence type="ECO:0000256" key="5">
    <source>
        <dbReference type="ARBA" id="ARBA00038145"/>
    </source>
</evidence>
<feature type="repeat" description="WD" evidence="6">
    <location>
        <begin position="275"/>
        <end position="308"/>
    </location>
</feature>
<evidence type="ECO:0000256" key="6">
    <source>
        <dbReference type="PROSITE-ProRule" id="PRU00221"/>
    </source>
</evidence>
<dbReference type="PANTHER" id="PTHR22842">
    <property type="entry name" value="WD40 REPEAT PROTEIN"/>
    <property type="match status" value="1"/>
</dbReference>
<keyword evidence="2" id="KW-0963">Cytoplasm</keyword>
<dbReference type="InterPro" id="IPR001680">
    <property type="entry name" value="WD40_rpt"/>
</dbReference>
<dbReference type="RefSeq" id="XP_028478692.1">
    <property type="nucleotide sequence ID" value="XM_028619720.1"/>
</dbReference>
<dbReference type="Gene3D" id="2.130.10.10">
    <property type="entry name" value="YVTN repeat-like/Quinoprotein amine dehydrogenase"/>
    <property type="match status" value="2"/>
</dbReference>
<dbReference type="InterPro" id="IPR015943">
    <property type="entry name" value="WD40/YVTN_repeat-like_dom_sf"/>
</dbReference>
<dbReference type="EMBL" id="RSCE01000002">
    <property type="protein sequence ID" value="RSH85907.1"/>
    <property type="molecule type" value="Genomic_DNA"/>
</dbReference>
<dbReference type="InterPro" id="IPR036322">
    <property type="entry name" value="WD40_repeat_dom_sf"/>
</dbReference>
<evidence type="ECO:0000313" key="7">
    <source>
        <dbReference type="EMBL" id="RSH85907.1"/>
    </source>
</evidence>
<evidence type="ECO:0000256" key="2">
    <source>
        <dbReference type="ARBA" id="ARBA00022490"/>
    </source>
</evidence>
<dbReference type="OrthoDB" id="1068471at2759"/>
<dbReference type="PRINTS" id="PR00320">
    <property type="entry name" value="GPROTEINBRPT"/>
</dbReference>
<name>A0A427Y4A7_9TREE</name>
<dbReference type="CDD" id="cd00200">
    <property type="entry name" value="WD40"/>
    <property type="match status" value="1"/>
</dbReference>
<dbReference type="PROSITE" id="PS50294">
    <property type="entry name" value="WD_REPEATS_REGION"/>
    <property type="match status" value="4"/>
</dbReference>
<feature type="repeat" description="WD" evidence="6">
    <location>
        <begin position="102"/>
        <end position="136"/>
    </location>
</feature>
<dbReference type="InterPro" id="IPR020472">
    <property type="entry name" value="WD40_PAC1"/>
</dbReference>
<gene>
    <name evidence="7" type="ORF">EHS24_004092</name>
</gene>
<comment type="similarity">
    <text evidence="5">Belongs to the WD repeat MORG1 family.</text>
</comment>
<evidence type="ECO:0000256" key="4">
    <source>
        <dbReference type="ARBA" id="ARBA00022737"/>
    </source>
</evidence>
<keyword evidence="8" id="KW-1185">Reference proteome</keyword>
<dbReference type="GO" id="GO:0005737">
    <property type="term" value="C:cytoplasm"/>
    <property type="evidence" value="ECO:0007669"/>
    <property type="project" value="UniProtKB-SubCell"/>
</dbReference>
<accession>A0A427Y4A7</accession>
<evidence type="ECO:0000256" key="1">
    <source>
        <dbReference type="ARBA" id="ARBA00004496"/>
    </source>
</evidence>
<dbReference type="Pfam" id="PF00400">
    <property type="entry name" value="WD40"/>
    <property type="match status" value="5"/>
</dbReference>
<dbReference type="PROSITE" id="PS00678">
    <property type="entry name" value="WD_REPEATS_1"/>
    <property type="match status" value="1"/>
</dbReference>
<feature type="repeat" description="WD" evidence="6">
    <location>
        <begin position="146"/>
        <end position="187"/>
    </location>
</feature>
<dbReference type="GO" id="GO:0000398">
    <property type="term" value="P:mRNA splicing, via spliceosome"/>
    <property type="evidence" value="ECO:0007669"/>
    <property type="project" value="TreeGrafter"/>
</dbReference>
<proteinExistence type="inferred from homology"/>
<dbReference type="InterPro" id="IPR051980">
    <property type="entry name" value="WD_repeat_MORG1"/>
</dbReference>
<sequence>MGDGPDILSVPSRLVQTIDGHEAAVNVVRYNHGSRYVLSGSTDRTIRLWNPAIGKEIKVYRGHAHEVLALDIAHDNAKFASCGGDKIVFVWDVASGVALRKLQGHFGKLHAVAFNNDGGLLASAGFDAKIMLWDMRAQARDPLQTIKGATSSITSLTIPPESVEIIAGSQDGHVRTYDMRMGKMVEDCVGAPVAAVVPSPSSPRDTMLVSSLDGKLRLFDRSNGQTFSGHRVSESGPRSRPAFNRGEGAVIAGDEDGRLWSWNVLDGKPLSADPPAPHRRAITGVITNPNGREMVTCSLDGTIKVWAK</sequence>
<dbReference type="GeneID" id="39588635"/>
<dbReference type="STRING" id="105984.A0A427Y4A7"/>
<dbReference type="InterPro" id="IPR019775">
    <property type="entry name" value="WD40_repeat_CS"/>
</dbReference>
<feature type="repeat" description="WD" evidence="6">
    <location>
        <begin position="18"/>
        <end position="59"/>
    </location>
</feature>
<comment type="caution">
    <text evidence="7">The sequence shown here is derived from an EMBL/GenBank/DDBJ whole genome shotgun (WGS) entry which is preliminary data.</text>
</comment>
<reference evidence="7 8" key="1">
    <citation type="submission" date="2018-11" db="EMBL/GenBank/DDBJ databases">
        <title>Genome sequence of Apiotrichum porosum DSM 27194.</title>
        <authorList>
            <person name="Aliyu H."/>
            <person name="Gorte O."/>
            <person name="Ochsenreither K."/>
        </authorList>
    </citation>
    <scope>NUCLEOTIDE SEQUENCE [LARGE SCALE GENOMIC DNA]</scope>
    <source>
        <strain evidence="7 8">DSM 27194</strain>
    </source>
</reference>
<dbReference type="Proteomes" id="UP000279236">
    <property type="component" value="Unassembled WGS sequence"/>
</dbReference>
<feature type="repeat" description="WD" evidence="6">
    <location>
        <begin position="60"/>
        <end position="101"/>
    </location>
</feature>
<dbReference type="SMART" id="SM00320">
    <property type="entry name" value="WD40"/>
    <property type="match status" value="6"/>
</dbReference>
<dbReference type="AlphaFoldDB" id="A0A427Y4A7"/>
<keyword evidence="4" id="KW-0677">Repeat</keyword>
<comment type="subcellular location">
    <subcellularLocation>
        <location evidence="1">Cytoplasm</location>
    </subcellularLocation>
</comment>
<keyword evidence="3 6" id="KW-0853">WD repeat</keyword>
<dbReference type="PANTHER" id="PTHR22842:SF3">
    <property type="entry name" value="WD REPEAT DOMAIN-CONTAINING PROTEIN 83"/>
    <property type="match status" value="1"/>
</dbReference>
<evidence type="ECO:0000256" key="3">
    <source>
        <dbReference type="ARBA" id="ARBA00022574"/>
    </source>
</evidence>
<dbReference type="PROSITE" id="PS50082">
    <property type="entry name" value="WD_REPEATS_2"/>
    <property type="match status" value="5"/>
</dbReference>
<evidence type="ECO:0000313" key="8">
    <source>
        <dbReference type="Proteomes" id="UP000279236"/>
    </source>
</evidence>
<dbReference type="GO" id="GO:0071013">
    <property type="term" value="C:catalytic step 2 spliceosome"/>
    <property type="evidence" value="ECO:0007669"/>
    <property type="project" value="TreeGrafter"/>
</dbReference>
<organism evidence="7 8">
    <name type="scientific">Apiotrichum porosum</name>
    <dbReference type="NCBI Taxonomy" id="105984"/>
    <lineage>
        <taxon>Eukaryota</taxon>
        <taxon>Fungi</taxon>
        <taxon>Dikarya</taxon>
        <taxon>Basidiomycota</taxon>
        <taxon>Agaricomycotina</taxon>
        <taxon>Tremellomycetes</taxon>
        <taxon>Trichosporonales</taxon>
        <taxon>Trichosporonaceae</taxon>
        <taxon>Apiotrichum</taxon>
    </lineage>
</organism>